<dbReference type="Proteomes" id="UP000032366">
    <property type="component" value="Unassembled WGS sequence"/>
</dbReference>
<keyword evidence="1" id="KW-1133">Transmembrane helix</keyword>
<evidence type="ECO:0000313" key="4">
    <source>
        <dbReference type="Proteomes" id="UP000032366"/>
    </source>
</evidence>
<dbReference type="EMBL" id="UHDT01000001">
    <property type="protein sequence ID" value="SUM56466.1"/>
    <property type="molecule type" value="Genomic_DNA"/>
</dbReference>
<dbReference type="AlphaFoldDB" id="A0A0D6XRY6"/>
<gene>
    <name evidence="3" type="ORF">NCTC13832_00097</name>
    <name evidence="2" type="ORF">TP70_03680</name>
</gene>
<evidence type="ECO:0000313" key="5">
    <source>
        <dbReference type="Proteomes" id="UP000254100"/>
    </source>
</evidence>
<evidence type="ECO:0000256" key="1">
    <source>
        <dbReference type="SAM" id="Phobius"/>
    </source>
</evidence>
<dbReference type="Proteomes" id="UP000254100">
    <property type="component" value="Unassembled WGS sequence"/>
</dbReference>
<reference evidence="3 5" key="2">
    <citation type="submission" date="2018-06" db="EMBL/GenBank/DDBJ databases">
        <authorList>
            <consortium name="Pathogen Informatics"/>
            <person name="Doyle S."/>
        </authorList>
    </citation>
    <scope>NUCLEOTIDE SEQUENCE [LARGE SCALE GENOMIC DNA]</scope>
    <source>
        <strain evidence="3 5">NCTC13832</strain>
    </source>
</reference>
<keyword evidence="4" id="KW-1185">Reference proteome</keyword>
<keyword evidence="1" id="KW-0472">Membrane</keyword>
<organism evidence="3 5">
    <name type="scientific">Staphylococcus microti</name>
    <dbReference type="NCBI Taxonomy" id="569857"/>
    <lineage>
        <taxon>Bacteria</taxon>
        <taxon>Bacillati</taxon>
        <taxon>Bacillota</taxon>
        <taxon>Bacilli</taxon>
        <taxon>Bacillales</taxon>
        <taxon>Staphylococcaceae</taxon>
        <taxon>Staphylococcus</taxon>
    </lineage>
</organism>
<keyword evidence="1" id="KW-0812">Transmembrane</keyword>
<accession>A0A0D6XRY6</accession>
<name>A0A0D6XRY6_9STAP</name>
<protein>
    <submittedName>
        <fullName evidence="3">Uncharacterized protein</fullName>
    </submittedName>
</protein>
<feature type="transmembrane region" description="Helical" evidence="1">
    <location>
        <begin position="5"/>
        <end position="24"/>
    </location>
</feature>
<feature type="transmembrane region" description="Helical" evidence="1">
    <location>
        <begin position="30"/>
        <end position="52"/>
    </location>
</feature>
<dbReference type="STRING" id="569857.TP70_03680"/>
<reference evidence="2 4" key="1">
    <citation type="submission" date="2015-01" db="EMBL/GenBank/DDBJ databases">
        <authorList>
            <person name="Guo J."/>
        </authorList>
    </citation>
    <scope>NUCLEOTIDE SEQUENCE [LARGE SCALE GENOMIC DNA]</scope>
    <source>
        <strain evidence="2 4">DSM 22147</strain>
    </source>
</reference>
<feature type="transmembrane region" description="Helical" evidence="1">
    <location>
        <begin position="103"/>
        <end position="123"/>
    </location>
</feature>
<dbReference type="EMBL" id="JXWY01000028">
    <property type="protein sequence ID" value="KIX91215.1"/>
    <property type="molecule type" value="Genomic_DNA"/>
</dbReference>
<evidence type="ECO:0000313" key="3">
    <source>
        <dbReference type="EMBL" id="SUM56466.1"/>
    </source>
</evidence>
<dbReference type="RefSeq" id="WP_044359387.1">
    <property type="nucleotide sequence ID" value="NZ_JXWY01000028.1"/>
</dbReference>
<evidence type="ECO:0000313" key="2">
    <source>
        <dbReference type="EMBL" id="KIX91215.1"/>
    </source>
</evidence>
<proteinExistence type="predicted"/>
<sequence length="194" mass="22570">MNFRFFFFIGVSSILIFLTILVGLEELKTIPPIVIIIGTITILMMNILYPVIKIFNQLKSTIKRTINREDVKGKCFVLSFNREDVKGKCFVLSFNREDVKGKCFVLSLVLSFILAILFSIFFKDISLLDKYMKNGLIWGVNTSILLLNIAILEINNSCLKREEEYQRSEKELLEKYRDKETIRILKAAQNKQKK</sequence>
<feature type="transmembrane region" description="Helical" evidence="1">
    <location>
        <begin position="135"/>
        <end position="152"/>
    </location>
</feature>